<proteinExistence type="predicted"/>
<reference evidence="1" key="1">
    <citation type="submission" date="2016-06" db="EMBL/GenBank/DDBJ databases">
        <title>Draft Genome sequence of the fungus Inonotus baumii.</title>
        <authorList>
            <person name="Zhu H."/>
            <person name="Lin W."/>
        </authorList>
    </citation>
    <scope>NUCLEOTIDE SEQUENCE</scope>
    <source>
        <strain evidence="1">821</strain>
    </source>
</reference>
<dbReference type="Proteomes" id="UP000757232">
    <property type="component" value="Unassembled WGS sequence"/>
</dbReference>
<comment type="caution">
    <text evidence="1">The sequence shown here is derived from an EMBL/GenBank/DDBJ whole genome shotgun (WGS) entry which is preliminary data.</text>
</comment>
<organism evidence="1 2">
    <name type="scientific">Sanghuangporus baumii</name>
    <name type="common">Phellinus baumii</name>
    <dbReference type="NCBI Taxonomy" id="108892"/>
    <lineage>
        <taxon>Eukaryota</taxon>
        <taxon>Fungi</taxon>
        <taxon>Dikarya</taxon>
        <taxon>Basidiomycota</taxon>
        <taxon>Agaricomycotina</taxon>
        <taxon>Agaricomycetes</taxon>
        <taxon>Hymenochaetales</taxon>
        <taxon>Hymenochaetaceae</taxon>
        <taxon>Sanghuangporus</taxon>
    </lineage>
</organism>
<dbReference type="OrthoDB" id="3300681at2759"/>
<sequence>MADRFDTTETEVVNSSSEIHAPVSLSPRLIEALSSSGYLYSIVWPIVIEQVDDEQRDHCLSYVNHFFALHAKRVKSRLLSDEQKAIYRERHSEHRPLQLDLESLKDVEVTSWGGNGISFNSIDNFRAFCALGDIDPDSGTQFDLFPETSASLPENRFLMWTFVSRTRDVAFDISQNPEVEKSTFAHYFGITGRVTKLERMYRFVENDGHWNKLVWGGRGYTLRMSFD</sequence>
<evidence type="ECO:0000313" key="2">
    <source>
        <dbReference type="Proteomes" id="UP000757232"/>
    </source>
</evidence>
<keyword evidence="2" id="KW-1185">Reference proteome</keyword>
<dbReference type="EMBL" id="LNZH02000200">
    <property type="protein sequence ID" value="OCB86592.1"/>
    <property type="molecule type" value="Genomic_DNA"/>
</dbReference>
<name>A0A9Q5HV58_SANBA</name>
<dbReference type="AlphaFoldDB" id="A0A9Q5HV58"/>
<evidence type="ECO:0000313" key="1">
    <source>
        <dbReference type="EMBL" id="OCB86592.1"/>
    </source>
</evidence>
<gene>
    <name evidence="1" type="ORF">A7U60_g6269</name>
</gene>
<accession>A0A9Q5HV58</accession>
<protein>
    <submittedName>
        <fullName evidence="1">Uncharacterized protein</fullName>
    </submittedName>
</protein>